<accession>A0A9X3EQB0</accession>
<organism evidence="2 3">
    <name type="scientific">Nannocystis pusilla</name>
    <dbReference type="NCBI Taxonomy" id="889268"/>
    <lineage>
        <taxon>Bacteria</taxon>
        <taxon>Pseudomonadati</taxon>
        <taxon>Myxococcota</taxon>
        <taxon>Polyangia</taxon>
        <taxon>Nannocystales</taxon>
        <taxon>Nannocystaceae</taxon>
        <taxon>Nannocystis</taxon>
    </lineage>
</organism>
<sequence length="75" mass="7914">MEHRTRTVAQNEQCTVLQCSCGMLHVSVGSVTVRMRPAAAAGLRDAVAAALQKIEADDPSRGVPRPASRGDDLPS</sequence>
<dbReference type="RefSeq" id="WP_267770812.1">
    <property type="nucleotide sequence ID" value="NZ_JAPNKE010000002.1"/>
</dbReference>
<dbReference type="AlphaFoldDB" id="A0A9X3EQB0"/>
<evidence type="ECO:0000313" key="2">
    <source>
        <dbReference type="EMBL" id="MCY1008167.1"/>
    </source>
</evidence>
<reference evidence="2" key="1">
    <citation type="submission" date="2022-11" db="EMBL/GenBank/DDBJ databases">
        <title>Minimal conservation of predation-associated metabolite biosynthetic gene clusters underscores biosynthetic potential of Myxococcota including descriptions for ten novel species: Archangium lansinium sp. nov., Myxococcus landrumus sp. nov., Nannocystis bai.</title>
        <authorList>
            <person name="Ahearne A."/>
            <person name="Stevens C."/>
            <person name="Phillips K."/>
        </authorList>
    </citation>
    <scope>NUCLEOTIDE SEQUENCE</scope>
    <source>
        <strain evidence="2">Na p29</strain>
    </source>
</reference>
<dbReference type="EMBL" id="JAPNKE010000002">
    <property type="protein sequence ID" value="MCY1008167.1"/>
    <property type="molecule type" value="Genomic_DNA"/>
</dbReference>
<name>A0A9X3EQB0_9BACT</name>
<keyword evidence="3" id="KW-1185">Reference proteome</keyword>
<evidence type="ECO:0000256" key="1">
    <source>
        <dbReference type="SAM" id="MobiDB-lite"/>
    </source>
</evidence>
<proteinExistence type="predicted"/>
<dbReference type="Proteomes" id="UP001150924">
    <property type="component" value="Unassembled WGS sequence"/>
</dbReference>
<gene>
    <name evidence="2" type="ORF">OV079_21930</name>
</gene>
<feature type="region of interest" description="Disordered" evidence="1">
    <location>
        <begin position="55"/>
        <end position="75"/>
    </location>
</feature>
<evidence type="ECO:0000313" key="3">
    <source>
        <dbReference type="Proteomes" id="UP001150924"/>
    </source>
</evidence>
<comment type="caution">
    <text evidence="2">The sequence shown here is derived from an EMBL/GenBank/DDBJ whole genome shotgun (WGS) entry which is preliminary data.</text>
</comment>
<protein>
    <submittedName>
        <fullName evidence="2">Uncharacterized protein</fullName>
    </submittedName>
</protein>